<evidence type="ECO:0000256" key="12">
    <source>
        <dbReference type="ARBA" id="ARBA00023015"/>
    </source>
</evidence>
<dbReference type="Ensembl" id="ENSORLT00000021346.2">
    <property type="protein sequence ID" value="ENSORLP00000021345.2"/>
    <property type="gene ID" value="ENSORLG00000017060.2"/>
</dbReference>
<keyword evidence="15" id="KW-0238">DNA-binding</keyword>
<keyword evidence="11" id="KW-1133">Transmembrane helix</keyword>
<evidence type="ECO:0000313" key="30">
    <source>
        <dbReference type="Proteomes" id="UP000001038"/>
    </source>
</evidence>
<comment type="subcellular location">
    <subcellularLocation>
        <location evidence="3">Endoplasmic reticulum membrane</location>
        <topology evidence="3">Single-pass type II membrane protein</topology>
    </subcellularLocation>
    <subcellularLocation>
        <location evidence="2">Endoplasmic reticulum membrane</location>
        <topology evidence="2">Single-pass type III membrane protein</topology>
    </subcellularLocation>
    <subcellularLocation>
        <location evidence="1">Nucleus</location>
    </subcellularLocation>
</comment>
<dbReference type="GO" id="GO:0000981">
    <property type="term" value="F:DNA-binding transcription factor activity, RNA polymerase II-specific"/>
    <property type="evidence" value="ECO:0000318"/>
    <property type="project" value="GO_Central"/>
</dbReference>
<keyword evidence="19" id="KW-1207">Sterol metabolism</keyword>
<evidence type="ECO:0000256" key="16">
    <source>
        <dbReference type="ARBA" id="ARBA00023136"/>
    </source>
</evidence>
<proteinExistence type="inferred from homology"/>
<evidence type="ECO:0000256" key="19">
    <source>
        <dbReference type="ARBA" id="ARBA00023166"/>
    </source>
</evidence>
<reference evidence="29 30" key="1">
    <citation type="journal article" date="2007" name="Nature">
        <title>The medaka draft genome and insights into vertebrate genome evolution.</title>
        <authorList>
            <person name="Kasahara M."/>
            <person name="Naruse K."/>
            <person name="Sasaki S."/>
            <person name="Nakatani Y."/>
            <person name="Qu W."/>
            <person name="Ahsan B."/>
            <person name="Yamada T."/>
            <person name="Nagayasu Y."/>
            <person name="Doi K."/>
            <person name="Kasai Y."/>
            <person name="Jindo T."/>
            <person name="Kobayashi D."/>
            <person name="Shimada A."/>
            <person name="Toyoda A."/>
            <person name="Kuroki Y."/>
            <person name="Fujiyama A."/>
            <person name="Sasaki T."/>
            <person name="Shimizu A."/>
            <person name="Asakawa S."/>
            <person name="Shimizu N."/>
            <person name="Hashimoto S."/>
            <person name="Yang J."/>
            <person name="Lee Y."/>
            <person name="Matsushima K."/>
            <person name="Sugano S."/>
            <person name="Sakaizumi M."/>
            <person name="Narita T."/>
            <person name="Ohishi K."/>
            <person name="Haga S."/>
            <person name="Ohta F."/>
            <person name="Nomoto H."/>
            <person name="Nogata K."/>
            <person name="Morishita T."/>
            <person name="Endo T."/>
            <person name="Shin-I T."/>
            <person name="Takeda H."/>
            <person name="Morishita S."/>
            <person name="Kohara Y."/>
        </authorList>
    </citation>
    <scope>NUCLEOTIDE SEQUENCE [LARGE SCALE GENOMIC DNA]</scope>
    <source>
        <strain evidence="29 30">Hd-rR</strain>
    </source>
</reference>
<dbReference type="eggNOG" id="KOG3863">
    <property type="taxonomic scope" value="Eukaryota"/>
</dbReference>
<keyword evidence="14" id="KW-0446">Lipid-binding</keyword>
<feature type="compositionally biased region" description="Acidic residues" evidence="26">
    <location>
        <begin position="361"/>
        <end position="379"/>
    </location>
</feature>
<keyword evidence="6" id="KW-0678">Repressor</keyword>
<evidence type="ECO:0000256" key="6">
    <source>
        <dbReference type="ARBA" id="ARBA00022491"/>
    </source>
</evidence>
<evidence type="ECO:0000256" key="23">
    <source>
        <dbReference type="ARBA" id="ARBA00030985"/>
    </source>
</evidence>
<dbReference type="InterPro" id="IPR008917">
    <property type="entry name" value="TF_DNA-bd_sf"/>
</dbReference>
<dbReference type="InterPro" id="IPR004827">
    <property type="entry name" value="bZIP"/>
</dbReference>
<keyword evidence="9" id="KW-0256">Endoplasmic reticulum</keyword>
<feature type="chain" id="PRO_5044733223" description="Endoplasmic reticulum membrane sensor NFE2L1" evidence="27">
    <location>
        <begin position="24"/>
        <end position="670"/>
    </location>
</feature>
<dbReference type="GO" id="GO:0006357">
    <property type="term" value="P:regulation of transcription by RNA polymerase II"/>
    <property type="evidence" value="ECO:0000318"/>
    <property type="project" value="GO_Central"/>
</dbReference>
<evidence type="ECO:0000256" key="1">
    <source>
        <dbReference type="ARBA" id="ARBA00004123"/>
    </source>
</evidence>
<keyword evidence="17" id="KW-0010">Activator</keyword>
<dbReference type="GO" id="GO:0000978">
    <property type="term" value="F:RNA polymerase II cis-regulatory region sequence-specific DNA binding"/>
    <property type="evidence" value="ECO:0000318"/>
    <property type="project" value="GO_Central"/>
</dbReference>
<keyword evidence="12" id="KW-0805">Transcription regulation</keyword>
<keyword evidence="7" id="KW-0153">Cholesterol metabolism</keyword>
<keyword evidence="25" id="KW-0175">Coiled coil</keyword>
<dbReference type="PANTHER" id="PTHR24411">
    <property type="entry name" value="NUCLEAR FACTOR ERYTHROID 2-RELATED FACTOR"/>
    <property type="match status" value="1"/>
</dbReference>
<keyword evidence="20" id="KW-0325">Glycoprotein</keyword>
<dbReference type="PROSITE" id="PS50217">
    <property type="entry name" value="BZIP"/>
    <property type="match status" value="1"/>
</dbReference>
<dbReference type="InterPro" id="IPR046347">
    <property type="entry name" value="bZIP_sf"/>
</dbReference>
<feature type="compositionally biased region" description="Basic residues" evidence="26">
    <location>
        <begin position="501"/>
        <end position="510"/>
    </location>
</feature>
<keyword evidence="8" id="KW-0812">Transmembrane</keyword>
<evidence type="ECO:0000256" key="4">
    <source>
        <dbReference type="ARBA" id="ARBA00008157"/>
    </source>
</evidence>
<dbReference type="AlphaFoldDB" id="H2MRG6"/>
<dbReference type="SUPFAM" id="SSF47454">
    <property type="entry name" value="A DNA-binding domain in eukaryotic transcription factors"/>
    <property type="match status" value="1"/>
</dbReference>
<feature type="domain" description="BZIP" evidence="28">
    <location>
        <begin position="563"/>
        <end position="626"/>
    </location>
</feature>
<evidence type="ECO:0000256" key="14">
    <source>
        <dbReference type="ARBA" id="ARBA00023121"/>
    </source>
</evidence>
<keyword evidence="27" id="KW-0732">Signal</keyword>
<evidence type="ECO:0000256" key="24">
    <source>
        <dbReference type="ARBA" id="ARBA00031659"/>
    </source>
</evidence>
<dbReference type="HOGENOM" id="CLU_024173_1_0_1"/>
<feature type="signal peptide" evidence="27">
    <location>
        <begin position="1"/>
        <end position="23"/>
    </location>
</feature>
<accession>H2MRG6</accession>
<dbReference type="FunFam" id="1.10.880.10:FF:000004">
    <property type="entry name" value="Nuclear factor, erythroid 2"/>
    <property type="match status" value="1"/>
</dbReference>
<dbReference type="GO" id="GO:0005634">
    <property type="term" value="C:nucleus"/>
    <property type="evidence" value="ECO:0000318"/>
    <property type="project" value="GO_Central"/>
</dbReference>
<feature type="region of interest" description="Disordered" evidence="26">
    <location>
        <begin position="359"/>
        <end position="459"/>
    </location>
</feature>
<dbReference type="Ensembl" id="ENSORLT00000033953.1">
    <property type="protein sequence ID" value="ENSORLP00000031790.1"/>
    <property type="gene ID" value="ENSORLG00000017060.2"/>
</dbReference>
<dbReference type="OrthoDB" id="7458135at2759"/>
<protein>
    <recommendedName>
        <fullName evidence="5">Endoplasmic reticulum membrane sensor NFE2L1</fullName>
    </recommendedName>
    <alternativeName>
        <fullName evidence="24">Nuclear factor erythroid 2-related factor 1</fullName>
    </alternativeName>
    <alternativeName>
        <fullName evidence="23">Nuclear factor, erythroid derived 2, like 1</fullName>
    </alternativeName>
</protein>
<dbReference type="STRING" id="8090.ENSORLP00000031790"/>
<dbReference type="GO" id="GO:0008203">
    <property type="term" value="P:cholesterol metabolic process"/>
    <property type="evidence" value="ECO:0007669"/>
    <property type="project" value="UniProtKB-KW"/>
</dbReference>
<dbReference type="GeneTree" id="ENSGT00950000182892"/>
<evidence type="ECO:0000259" key="28">
    <source>
        <dbReference type="PROSITE" id="PS50217"/>
    </source>
</evidence>
<dbReference type="KEGG" id="ola:101171008"/>
<evidence type="ECO:0000256" key="26">
    <source>
        <dbReference type="SAM" id="MobiDB-lite"/>
    </source>
</evidence>
<dbReference type="RefSeq" id="XP_020561202.1">
    <property type="nucleotide sequence ID" value="XM_020705543.2"/>
</dbReference>
<keyword evidence="21" id="KW-0753">Steroid metabolism</keyword>
<evidence type="ECO:0000256" key="3">
    <source>
        <dbReference type="ARBA" id="ARBA00004648"/>
    </source>
</evidence>
<feature type="region of interest" description="Disordered" evidence="26">
    <location>
        <begin position="103"/>
        <end position="151"/>
    </location>
</feature>
<dbReference type="Bgee" id="ENSORLG00000017060">
    <property type="expression patterns" value="Expressed in muscle tissue and 7 other cell types or tissues"/>
</dbReference>
<evidence type="ECO:0000256" key="5">
    <source>
        <dbReference type="ARBA" id="ARBA00020485"/>
    </source>
</evidence>
<keyword evidence="13" id="KW-0443">Lipid metabolism</keyword>
<evidence type="ECO:0000256" key="20">
    <source>
        <dbReference type="ARBA" id="ARBA00023180"/>
    </source>
</evidence>
<dbReference type="PANTHER" id="PTHR24411:SF31">
    <property type="entry name" value="ENDOPLASMIC RETICULUM MEMBRANE SENSOR NFE2L1"/>
    <property type="match status" value="1"/>
</dbReference>
<evidence type="ECO:0000256" key="18">
    <source>
        <dbReference type="ARBA" id="ARBA00023163"/>
    </source>
</evidence>
<evidence type="ECO:0000256" key="21">
    <source>
        <dbReference type="ARBA" id="ARBA00023221"/>
    </source>
</evidence>
<dbReference type="Pfam" id="PF03131">
    <property type="entry name" value="bZIP_Maf"/>
    <property type="match status" value="1"/>
</dbReference>
<comment type="similarity">
    <text evidence="4">Belongs to the bZIP family. CNC subfamily.</text>
</comment>
<evidence type="ECO:0000256" key="7">
    <source>
        <dbReference type="ARBA" id="ARBA00022548"/>
    </source>
</evidence>
<dbReference type="Gene3D" id="1.10.880.10">
    <property type="entry name" value="Transcription factor, Skn-1-like, DNA-binding domain"/>
    <property type="match status" value="1"/>
</dbReference>
<keyword evidence="10" id="KW-0735">Signal-anchor</keyword>
<dbReference type="SUPFAM" id="SSF57959">
    <property type="entry name" value="Leucine zipper domain"/>
    <property type="match status" value="1"/>
</dbReference>
<dbReference type="PROSITE" id="PS00036">
    <property type="entry name" value="BZIP_BASIC"/>
    <property type="match status" value="1"/>
</dbReference>
<evidence type="ECO:0000256" key="8">
    <source>
        <dbReference type="ARBA" id="ARBA00022692"/>
    </source>
</evidence>
<keyword evidence="16" id="KW-0472">Membrane</keyword>
<feature type="compositionally biased region" description="Low complexity" evidence="26">
    <location>
        <begin position="129"/>
        <end position="145"/>
    </location>
</feature>
<evidence type="ECO:0000256" key="27">
    <source>
        <dbReference type="SAM" id="SignalP"/>
    </source>
</evidence>
<evidence type="ECO:0000256" key="15">
    <source>
        <dbReference type="ARBA" id="ARBA00023125"/>
    </source>
</evidence>
<dbReference type="GO" id="GO:0005789">
    <property type="term" value="C:endoplasmic reticulum membrane"/>
    <property type="evidence" value="ECO:0007669"/>
    <property type="project" value="UniProtKB-SubCell"/>
</dbReference>
<dbReference type="GO" id="GO:0008289">
    <property type="term" value="F:lipid binding"/>
    <property type="evidence" value="ECO:0007669"/>
    <property type="project" value="UniProtKB-KW"/>
</dbReference>
<dbReference type="RefSeq" id="XP_020561203.1">
    <property type="nucleotide sequence ID" value="XM_020705544.2"/>
</dbReference>
<dbReference type="SMART" id="SM00338">
    <property type="entry name" value="BRLZ"/>
    <property type="match status" value="1"/>
</dbReference>
<keyword evidence="18" id="KW-0804">Transcription</keyword>
<evidence type="ECO:0000256" key="13">
    <source>
        <dbReference type="ARBA" id="ARBA00023098"/>
    </source>
</evidence>
<evidence type="ECO:0000256" key="25">
    <source>
        <dbReference type="SAM" id="Coils"/>
    </source>
</evidence>
<feature type="compositionally biased region" description="Basic and acidic residues" evidence="26">
    <location>
        <begin position="421"/>
        <end position="431"/>
    </location>
</feature>
<feature type="coiled-coil region" evidence="25">
    <location>
        <begin position="588"/>
        <end position="622"/>
    </location>
</feature>
<keyword evidence="30" id="KW-1185">Reference proteome</keyword>
<reference evidence="29" key="2">
    <citation type="submission" date="2025-05" db="UniProtKB">
        <authorList>
            <consortium name="Ensembl"/>
        </authorList>
    </citation>
    <scope>IDENTIFICATION</scope>
    <source>
        <strain evidence="29">Hd-rR</strain>
    </source>
</reference>
<dbReference type="GeneID" id="101171008"/>
<evidence type="ECO:0000256" key="17">
    <source>
        <dbReference type="ARBA" id="ARBA00023159"/>
    </source>
</evidence>
<feature type="region of interest" description="Disordered" evidence="26">
    <location>
        <begin position="485"/>
        <end position="512"/>
    </location>
</feature>
<evidence type="ECO:0000256" key="11">
    <source>
        <dbReference type="ARBA" id="ARBA00022989"/>
    </source>
</evidence>
<evidence type="ECO:0000256" key="2">
    <source>
        <dbReference type="ARBA" id="ARBA00004643"/>
    </source>
</evidence>
<sequence>MLHLKKLFTEGLVQMAVLLSLSGLGVDVDLESYLSPLWLDASFAPMKAYDRRGGLYPKSVDLQELLTAPRLHKQVHSLHRLQVPDAVLETWLVQQEPLERPAQVQREWSGLPVEPRAADPEEEEDEEGGSVASGVPSSNPRLLRPPVIPPGLPPTAEDLELLWQDVSFLLEDEGTDLERVSLNGSPHGDLLGSRVQPEAVLLPLTPSTELDDHTSAPTTNFGLDPLPLSLNSSDLPTEDPFKDFLESLNDISTTLNFGLLPEHPLLEDEPEAFGVDPTPPSFTQASDGMMSQECLESSSSDVLLGQEEEEEDLPSLLTELLGDATLLDDMNLLDLDLEEGFGSKPAAKLEKGFYRDVTQREEEEEDHMGIQEDAEEVESDSGLSLDCSPSPASSGAFSGSSSYSSSSSSTPMSCTSSDRTVFSEDEGRSEGSLDSEGEVTIKQEEEGAVGGSPGYGKQLPVITEDHKEFHGFPSWLEHVGHDHTYNQMHPRKTSSAPRSGSARRHGRSSSHRFSEARLWSRSELERVHSLKIPFSTELMVNLPVDQFNEMLSDCQLSEEQLTLVKNIRRRGKNKIAAQNCRRRKHDILLGLEEDVSALRRRHSTLLRENRDALRRLQQMKHRLGVLYQEVLSELRDEEGDLSAAEFTLLFGPDGKLAEEKSSQKQRRKKK</sequence>
<evidence type="ECO:0000313" key="29">
    <source>
        <dbReference type="Ensembl" id="ENSORLP00000021345.2"/>
    </source>
</evidence>
<dbReference type="InterPro" id="IPR004826">
    <property type="entry name" value="bZIP_Maf"/>
</dbReference>
<gene>
    <name evidence="29" type="primary">LOC101171008</name>
</gene>
<feature type="compositionally biased region" description="Low complexity" evidence="26">
    <location>
        <begin position="387"/>
        <end position="417"/>
    </location>
</feature>
<dbReference type="InterPro" id="IPR047167">
    <property type="entry name" value="NFE2-like"/>
</dbReference>
<keyword evidence="22" id="KW-0539">Nucleus</keyword>
<dbReference type="Proteomes" id="UP000001038">
    <property type="component" value="Chromosome 8"/>
</dbReference>
<name>H2MRG6_ORYLA</name>
<organism evidence="29 30">
    <name type="scientific">Oryzias latipes</name>
    <name type="common">Japanese rice fish</name>
    <name type="synonym">Japanese killifish</name>
    <dbReference type="NCBI Taxonomy" id="8090"/>
    <lineage>
        <taxon>Eukaryota</taxon>
        <taxon>Metazoa</taxon>
        <taxon>Chordata</taxon>
        <taxon>Craniata</taxon>
        <taxon>Vertebrata</taxon>
        <taxon>Euteleostomi</taxon>
        <taxon>Actinopterygii</taxon>
        <taxon>Neopterygii</taxon>
        <taxon>Teleostei</taxon>
        <taxon>Neoteleostei</taxon>
        <taxon>Acanthomorphata</taxon>
        <taxon>Ovalentaria</taxon>
        <taxon>Atherinomorphae</taxon>
        <taxon>Beloniformes</taxon>
        <taxon>Adrianichthyidae</taxon>
        <taxon>Oryziinae</taxon>
        <taxon>Oryzias</taxon>
    </lineage>
</organism>
<evidence type="ECO:0000256" key="10">
    <source>
        <dbReference type="ARBA" id="ARBA00022968"/>
    </source>
</evidence>
<evidence type="ECO:0000256" key="22">
    <source>
        <dbReference type="ARBA" id="ARBA00023242"/>
    </source>
</evidence>
<evidence type="ECO:0000256" key="9">
    <source>
        <dbReference type="ARBA" id="ARBA00022824"/>
    </source>
</evidence>